<protein>
    <submittedName>
        <fullName evidence="1">Uncharacterized protein</fullName>
    </submittedName>
</protein>
<dbReference type="Proteomes" id="UP000823775">
    <property type="component" value="Unassembled WGS sequence"/>
</dbReference>
<gene>
    <name evidence="1" type="ORF">HAX54_005589</name>
</gene>
<organism evidence="1 2">
    <name type="scientific">Datura stramonium</name>
    <name type="common">Jimsonweed</name>
    <name type="synonym">Common thornapple</name>
    <dbReference type="NCBI Taxonomy" id="4076"/>
    <lineage>
        <taxon>Eukaryota</taxon>
        <taxon>Viridiplantae</taxon>
        <taxon>Streptophyta</taxon>
        <taxon>Embryophyta</taxon>
        <taxon>Tracheophyta</taxon>
        <taxon>Spermatophyta</taxon>
        <taxon>Magnoliopsida</taxon>
        <taxon>eudicotyledons</taxon>
        <taxon>Gunneridae</taxon>
        <taxon>Pentapetalae</taxon>
        <taxon>asterids</taxon>
        <taxon>lamiids</taxon>
        <taxon>Solanales</taxon>
        <taxon>Solanaceae</taxon>
        <taxon>Solanoideae</taxon>
        <taxon>Datureae</taxon>
        <taxon>Datura</taxon>
    </lineage>
</organism>
<name>A0ABS8T9R6_DATST</name>
<accession>A0ABS8T9R6</accession>
<keyword evidence="2" id="KW-1185">Reference proteome</keyword>
<feature type="non-terminal residue" evidence="1">
    <location>
        <position position="1"/>
    </location>
</feature>
<evidence type="ECO:0000313" key="1">
    <source>
        <dbReference type="EMBL" id="MCD7467893.1"/>
    </source>
</evidence>
<reference evidence="1 2" key="1">
    <citation type="journal article" date="2021" name="BMC Genomics">
        <title>Datura genome reveals duplications of psychoactive alkaloid biosynthetic genes and high mutation rate following tissue culture.</title>
        <authorList>
            <person name="Rajewski A."/>
            <person name="Carter-House D."/>
            <person name="Stajich J."/>
            <person name="Litt A."/>
        </authorList>
    </citation>
    <scope>NUCLEOTIDE SEQUENCE [LARGE SCALE GENOMIC DNA]</scope>
    <source>
        <strain evidence="1">AR-01</strain>
    </source>
</reference>
<comment type="caution">
    <text evidence="1">The sequence shown here is derived from an EMBL/GenBank/DDBJ whole genome shotgun (WGS) entry which is preliminary data.</text>
</comment>
<dbReference type="EMBL" id="JACEIK010001281">
    <property type="protein sequence ID" value="MCD7467893.1"/>
    <property type="molecule type" value="Genomic_DNA"/>
</dbReference>
<sequence>VKVSGIPSMNRRLKCMFRVRLQPIAKALHFIGASRAKNSESLVWRRLRVYLPSFLPNAGGSSALRSSPPAFRLCSAGDANKNISLFPFA</sequence>
<proteinExistence type="predicted"/>
<evidence type="ECO:0000313" key="2">
    <source>
        <dbReference type="Proteomes" id="UP000823775"/>
    </source>
</evidence>